<dbReference type="Gene3D" id="1.10.1710.10">
    <property type="entry name" value="ProQ/FinO domain"/>
    <property type="match status" value="1"/>
</dbReference>
<dbReference type="EMBL" id="JOUE01000001">
    <property type="protein sequence ID" value="KFJ44116.1"/>
    <property type="molecule type" value="Genomic_DNA"/>
</dbReference>
<dbReference type="Pfam" id="PF04352">
    <property type="entry name" value="ProQ"/>
    <property type="match status" value="1"/>
</dbReference>
<reference evidence="3 4" key="1">
    <citation type="submission" date="2014-04" db="EMBL/GenBank/DDBJ databases">
        <authorList>
            <person name="Bishop-Lilly K.A."/>
            <person name="Broomall S.M."/>
            <person name="Chain P.S."/>
            <person name="Chertkov O."/>
            <person name="Coyne S.R."/>
            <person name="Daligault H.E."/>
            <person name="Davenport K.W."/>
            <person name="Erkkila T."/>
            <person name="Frey K.G."/>
            <person name="Gibbons H.S."/>
            <person name="Gu W."/>
            <person name="Jaissle J."/>
            <person name="Johnson S.L."/>
            <person name="Koroleva G.I."/>
            <person name="Ladner J.T."/>
            <person name="Lo C.-C."/>
            <person name="Minogue T.D."/>
            <person name="Munk C."/>
            <person name="Palacios G.F."/>
            <person name="Redden C.L."/>
            <person name="Rosenzweig C.N."/>
            <person name="Scholz M.B."/>
            <person name="Teshima H."/>
            <person name="Xu Y."/>
        </authorList>
    </citation>
    <scope>NUCLEOTIDE SEQUENCE [LARGE SCALE GENOMIC DNA]</scope>
    <source>
        <strain evidence="3 4">FAJ</strain>
    </source>
</reference>
<dbReference type="InterPro" id="IPR016103">
    <property type="entry name" value="ProQ/FinO"/>
</dbReference>
<dbReference type="SUPFAM" id="SSF48657">
    <property type="entry name" value="FinO-like"/>
    <property type="match status" value="1"/>
</dbReference>
<comment type="caution">
    <text evidence="3">The sequence shown here is derived from an EMBL/GenBank/DDBJ whole genome shotgun (WGS) entry which is preliminary data.</text>
</comment>
<sequence length="167" mass="19738">MSIEKFLKTPEGALKVREKLDNMSAEDKAKPSYEKLSTMTNKALIDFGLRSKRKRKPFSKEKKQECLEELQQLIPNRFNLDNPKPLVIGVSEELFDRLDGKMSRLRIRNALSWFCNNKEYYIAILKDKKRYDLEGNYHSDISEKNLEQAKEKFIKIFGIKKYKKVIK</sequence>
<dbReference type="AlphaFoldDB" id="A0AAW3DEX2"/>
<dbReference type="Proteomes" id="UP000029117">
    <property type="component" value="Unassembled WGS sequence"/>
</dbReference>
<evidence type="ECO:0000313" key="3">
    <source>
        <dbReference type="EMBL" id="KFJ44116.1"/>
    </source>
</evidence>
<evidence type="ECO:0000313" key="4">
    <source>
        <dbReference type="Proteomes" id="UP000029117"/>
    </source>
</evidence>
<gene>
    <name evidence="3" type="ORF">DR78_1964</name>
</gene>
<name>A0AAW3DEX2_9GAMM</name>
<evidence type="ECO:0000256" key="1">
    <source>
        <dbReference type="ARBA" id="ARBA00022884"/>
    </source>
</evidence>
<dbReference type="SMART" id="SM00945">
    <property type="entry name" value="ProQ"/>
    <property type="match status" value="1"/>
</dbReference>
<feature type="domain" description="ProQ/FinO" evidence="2">
    <location>
        <begin position="59"/>
        <end position="166"/>
    </location>
</feature>
<proteinExistence type="predicted"/>
<protein>
    <submittedName>
        <fullName evidence="3">ProQ/FINO family protein</fullName>
    </submittedName>
</protein>
<keyword evidence="1" id="KW-0694">RNA-binding</keyword>
<dbReference type="InterPro" id="IPR036442">
    <property type="entry name" value="ProQ/FinO_sf"/>
</dbReference>
<accession>A0AAW3DEX2</accession>
<dbReference type="RefSeq" id="WP_035737982.1">
    <property type="nucleotide sequence ID" value="NZ_JACTRV010000018.1"/>
</dbReference>
<dbReference type="GO" id="GO:0003723">
    <property type="term" value="F:RNA binding"/>
    <property type="evidence" value="ECO:0007669"/>
    <property type="project" value="UniProtKB-KW"/>
</dbReference>
<organism evidence="3 4">
    <name type="scientific">Francisella philomiragia</name>
    <dbReference type="NCBI Taxonomy" id="28110"/>
    <lineage>
        <taxon>Bacteria</taxon>
        <taxon>Pseudomonadati</taxon>
        <taxon>Pseudomonadota</taxon>
        <taxon>Gammaproteobacteria</taxon>
        <taxon>Thiotrichales</taxon>
        <taxon>Francisellaceae</taxon>
        <taxon>Francisella</taxon>
    </lineage>
</organism>
<evidence type="ECO:0000259" key="2">
    <source>
        <dbReference type="SMART" id="SM00945"/>
    </source>
</evidence>